<dbReference type="Proteomes" id="UP000240317">
    <property type="component" value="Unassembled WGS sequence"/>
</dbReference>
<name>A0A2T3W3R6_9DEIO</name>
<sequence length="178" mass="20054">MPIEKAALVFGGLLIAGVTLPVGCFKVLEFTTAMETRFEQRNKEASAGRILERLKVALTQDGVLRVISCPADDVPSNLYMLKATCFASDEGGQAVGEVYARALIRLKVDELERQVTIKPQEGWSSNYIDDPEGRDPDFNAVQFRMEYLSRDAKQSWRNSTVWWSRQSFQTFLAVEPEL</sequence>
<comment type="caution">
    <text evidence="1">The sequence shown here is derived from an EMBL/GenBank/DDBJ whole genome shotgun (WGS) entry which is preliminary data.</text>
</comment>
<reference evidence="1 2" key="1">
    <citation type="submission" date="2018-03" db="EMBL/GenBank/DDBJ databases">
        <title>Draft genome of Deinococcus sp. OD32.</title>
        <authorList>
            <person name="Wang X.-P."/>
            <person name="Du Z.-J."/>
        </authorList>
    </citation>
    <scope>NUCLEOTIDE SEQUENCE [LARGE SCALE GENOMIC DNA]</scope>
    <source>
        <strain evidence="1 2">OD32</strain>
    </source>
</reference>
<protein>
    <submittedName>
        <fullName evidence="1">Uncharacterized protein</fullName>
    </submittedName>
</protein>
<evidence type="ECO:0000313" key="1">
    <source>
        <dbReference type="EMBL" id="PTA66403.1"/>
    </source>
</evidence>
<dbReference type="EMBL" id="PYSV01000034">
    <property type="protein sequence ID" value="PTA66403.1"/>
    <property type="molecule type" value="Genomic_DNA"/>
</dbReference>
<proteinExistence type="predicted"/>
<keyword evidence="2" id="KW-1185">Reference proteome</keyword>
<gene>
    <name evidence="1" type="ORF">C8263_18090</name>
</gene>
<organism evidence="1 2">
    <name type="scientific">Deinococcus arcticus</name>
    <dbReference type="NCBI Taxonomy" id="2136176"/>
    <lineage>
        <taxon>Bacteria</taxon>
        <taxon>Thermotogati</taxon>
        <taxon>Deinococcota</taxon>
        <taxon>Deinococci</taxon>
        <taxon>Deinococcales</taxon>
        <taxon>Deinococcaceae</taxon>
        <taxon>Deinococcus</taxon>
    </lineage>
</organism>
<accession>A0A2T3W3R6</accession>
<evidence type="ECO:0000313" key="2">
    <source>
        <dbReference type="Proteomes" id="UP000240317"/>
    </source>
</evidence>
<dbReference type="AlphaFoldDB" id="A0A2T3W3R6"/>